<dbReference type="PANTHER" id="PTHR30203">
    <property type="entry name" value="OUTER MEMBRANE CATION EFFLUX PROTEIN"/>
    <property type="match status" value="1"/>
</dbReference>
<keyword evidence="2" id="KW-0812">Transmembrane</keyword>
<accession>W0UWP7</accession>
<dbReference type="HOGENOM" id="CLU_012817_13_0_4"/>
<keyword evidence="2" id="KW-0564">Palmitate</keyword>
<protein>
    <submittedName>
        <fullName evidence="4">Efflux transporter, outer membrane factor (OMF) lipo, NodT family protein</fullName>
    </submittedName>
</protein>
<dbReference type="AlphaFoldDB" id="W0UWP7"/>
<dbReference type="Proteomes" id="UP000027604">
    <property type="component" value="Chromosome I"/>
</dbReference>
<dbReference type="GO" id="GO:0015562">
    <property type="term" value="F:efflux transmembrane transporter activity"/>
    <property type="evidence" value="ECO:0007669"/>
    <property type="project" value="InterPro"/>
</dbReference>
<dbReference type="PATRIC" id="fig|1349767.4.peg.4819"/>
<feature type="compositionally biased region" description="Polar residues" evidence="3">
    <location>
        <begin position="94"/>
        <end position="108"/>
    </location>
</feature>
<dbReference type="EMBL" id="HG322949">
    <property type="protein sequence ID" value="CDG80844.1"/>
    <property type="molecule type" value="Genomic_DNA"/>
</dbReference>
<comment type="similarity">
    <text evidence="1 2">Belongs to the outer membrane factor (OMF) (TC 1.B.17) family.</text>
</comment>
<evidence type="ECO:0000313" key="4">
    <source>
        <dbReference type="EMBL" id="CDG80844.1"/>
    </source>
</evidence>
<dbReference type="InterPro" id="IPR003423">
    <property type="entry name" value="OMP_efflux"/>
</dbReference>
<dbReference type="PANTHER" id="PTHR30203:SF25">
    <property type="entry name" value="OUTER MEMBRANE PROTEIN-RELATED"/>
    <property type="match status" value="1"/>
</dbReference>
<evidence type="ECO:0000256" key="3">
    <source>
        <dbReference type="SAM" id="MobiDB-lite"/>
    </source>
</evidence>
<proteinExistence type="inferred from homology"/>
<reference evidence="4 5" key="1">
    <citation type="journal article" date="2015" name="Genome Announc.">
        <title>Genome Sequence of Mushroom Soft-Rot Pathogen Janthinobacterium agaricidamnosum.</title>
        <authorList>
            <person name="Graupner K."/>
            <person name="Lackner G."/>
            <person name="Hertweck C."/>
        </authorList>
    </citation>
    <scope>NUCLEOTIDE SEQUENCE [LARGE SCALE GENOMIC DNA]</scope>
    <source>
        <strain evidence="5">NBRC 102515 / DSM 9628</strain>
    </source>
</reference>
<dbReference type="SUPFAM" id="SSF56954">
    <property type="entry name" value="Outer membrane efflux proteins (OEP)"/>
    <property type="match status" value="1"/>
</dbReference>
<keyword evidence="2" id="KW-1134">Transmembrane beta strand</keyword>
<dbReference type="NCBIfam" id="TIGR01845">
    <property type="entry name" value="outer_NodT"/>
    <property type="match status" value="1"/>
</dbReference>
<evidence type="ECO:0000313" key="5">
    <source>
        <dbReference type="Proteomes" id="UP000027604"/>
    </source>
</evidence>
<keyword evidence="5" id="KW-1185">Reference proteome</keyword>
<dbReference type="Gene3D" id="1.20.1600.10">
    <property type="entry name" value="Outer membrane efflux proteins (OEP)"/>
    <property type="match status" value="1"/>
</dbReference>
<comment type="subcellular location">
    <subcellularLocation>
        <location evidence="2">Cell membrane</location>
        <topology evidence="2">Lipid-anchor</topology>
    </subcellularLocation>
</comment>
<name>W0UWP7_9BURK</name>
<dbReference type="Gene3D" id="2.20.200.10">
    <property type="entry name" value="Outer membrane efflux proteins (OEP)"/>
    <property type="match status" value="1"/>
</dbReference>
<keyword evidence="2" id="KW-0449">Lipoprotein</keyword>
<evidence type="ECO:0000256" key="2">
    <source>
        <dbReference type="RuleBase" id="RU362097"/>
    </source>
</evidence>
<feature type="region of interest" description="Disordered" evidence="3">
    <location>
        <begin position="92"/>
        <end position="114"/>
    </location>
</feature>
<dbReference type="Pfam" id="PF02321">
    <property type="entry name" value="OEP"/>
    <property type="match status" value="2"/>
</dbReference>
<sequence length="460" mass="49463">MAASVLLSACAVGPQYEQPQAAPIALASPQQTAFSRTAALPAPAAWWRFFDDARLVALVDAALLHNHDIRQAQANLLASRARFDERDLDRYPTVSGSAGYQRGSQQQPGPDGAARRTLAQSYRLGFDAQWELDVFGRLQRLAASEQARSDAAQAELQQLRLTIAADVARHYYERLGLLRKLDIAAAQVHSWRDTVAVIRAQVQLGTGLQEDLASAQATLLRSEAALPPLTAALQQASYRLDVLSGQRPGQPHPEMEAAAPAPLAKQLPLGDVNQLILARPDVRRAERLLAASTEDVGAATADLYPRFSLGGFVGFFALRGGDIGSASRAFDLAPNASWPAFPLASSRARLRGAEAHTQGALARYEQALLLAQEDVENAVTRLVQDQSRTASLIQSASHAASAIDIAGKRYQAGAGSYLALLENQRTLFQIRQEVADAETASYVNVIALYKALAWGATTSQ</sequence>
<dbReference type="KEGG" id="jag:GJA_181"/>
<keyword evidence="2" id="KW-0472">Membrane</keyword>
<dbReference type="eggNOG" id="COG1538">
    <property type="taxonomic scope" value="Bacteria"/>
</dbReference>
<organism evidence="4 5">
    <name type="scientific">Janthinobacterium agaricidamnosum NBRC 102515 = DSM 9628</name>
    <dbReference type="NCBI Taxonomy" id="1349767"/>
    <lineage>
        <taxon>Bacteria</taxon>
        <taxon>Pseudomonadati</taxon>
        <taxon>Pseudomonadota</taxon>
        <taxon>Betaproteobacteria</taxon>
        <taxon>Burkholderiales</taxon>
        <taxon>Oxalobacteraceae</taxon>
        <taxon>Janthinobacterium</taxon>
    </lineage>
</organism>
<gene>
    <name evidence="4" type="ORF">GJA_181</name>
</gene>
<dbReference type="GO" id="GO:0005886">
    <property type="term" value="C:plasma membrane"/>
    <property type="evidence" value="ECO:0007669"/>
    <property type="project" value="UniProtKB-SubCell"/>
</dbReference>
<dbReference type="InterPro" id="IPR010131">
    <property type="entry name" value="MdtP/NodT-like"/>
</dbReference>
<evidence type="ECO:0000256" key="1">
    <source>
        <dbReference type="ARBA" id="ARBA00007613"/>
    </source>
</evidence>
<dbReference type="STRING" id="1349767.GJA_181"/>